<dbReference type="EMBL" id="BRXS01000001">
    <property type="protein sequence ID" value="GLC23623.1"/>
    <property type="molecule type" value="Genomic_DNA"/>
</dbReference>
<feature type="binding site" evidence="3">
    <location>
        <position position="144"/>
    </location>
    <ligand>
        <name>a divalent metal cation</name>
        <dbReference type="ChEBI" id="CHEBI:60240"/>
    </ligand>
</feature>
<dbReference type="InterPro" id="IPR034660">
    <property type="entry name" value="DinB/YfiT-like"/>
</dbReference>
<sequence length="174" mass="18979">MTTTAAPTPATTPSQLMFADLANELRTTRRLLERVPADKADWKPHAKSMSLGRLAAHLAELPAFAMAILKTDQLDFAKGEYVPVPFETTEQVLGVFDERAAQMQAVVDGADWDALAKSWTLRSGDHVLLQGPKGTLLRSLGLSHIAHHRGQLAVYLRLLDVPVPSIYGPSADEQ</sequence>
<accession>A0AA37V8N6</accession>
<keyword evidence="5" id="KW-1185">Reference proteome</keyword>
<dbReference type="Pfam" id="PF05163">
    <property type="entry name" value="DinB"/>
    <property type="match status" value="1"/>
</dbReference>
<dbReference type="RefSeq" id="WP_284348062.1">
    <property type="nucleotide sequence ID" value="NZ_BRXS01000001.1"/>
</dbReference>
<organism evidence="4 5">
    <name type="scientific">Roseisolibacter agri</name>
    <dbReference type="NCBI Taxonomy" id="2014610"/>
    <lineage>
        <taxon>Bacteria</taxon>
        <taxon>Pseudomonadati</taxon>
        <taxon>Gemmatimonadota</taxon>
        <taxon>Gemmatimonadia</taxon>
        <taxon>Gemmatimonadales</taxon>
        <taxon>Gemmatimonadaceae</taxon>
        <taxon>Roseisolibacter</taxon>
    </lineage>
</organism>
<comment type="similarity">
    <text evidence="1">Belongs to the DinB family.</text>
</comment>
<gene>
    <name evidence="4" type="primary">yrdA</name>
    <name evidence="4" type="ORF">rosag_01360</name>
</gene>
<dbReference type="SUPFAM" id="SSF109854">
    <property type="entry name" value="DinB/YfiT-like putative metalloenzymes"/>
    <property type="match status" value="1"/>
</dbReference>
<feature type="binding site" evidence="3">
    <location>
        <position position="57"/>
    </location>
    <ligand>
        <name>a divalent metal cation</name>
        <dbReference type="ChEBI" id="CHEBI:60240"/>
    </ligand>
</feature>
<evidence type="ECO:0008006" key="6">
    <source>
        <dbReference type="Google" id="ProtNLM"/>
    </source>
</evidence>
<evidence type="ECO:0000313" key="4">
    <source>
        <dbReference type="EMBL" id="GLC23623.1"/>
    </source>
</evidence>
<evidence type="ECO:0000256" key="2">
    <source>
        <dbReference type="ARBA" id="ARBA00022723"/>
    </source>
</evidence>
<evidence type="ECO:0000313" key="5">
    <source>
        <dbReference type="Proteomes" id="UP001161325"/>
    </source>
</evidence>
<dbReference type="Gene3D" id="1.20.120.450">
    <property type="entry name" value="dinb family like domain"/>
    <property type="match status" value="1"/>
</dbReference>
<comment type="caution">
    <text evidence="4">The sequence shown here is derived from an EMBL/GenBank/DDBJ whole genome shotgun (WGS) entry which is preliminary data.</text>
</comment>
<keyword evidence="2 3" id="KW-0479">Metal-binding</keyword>
<evidence type="ECO:0000256" key="1">
    <source>
        <dbReference type="ARBA" id="ARBA00008635"/>
    </source>
</evidence>
<protein>
    <recommendedName>
        <fullName evidence="6">DinB family protein</fullName>
    </recommendedName>
</protein>
<reference evidence="4" key="1">
    <citation type="submission" date="2022-08" db="EMBL/GenBank/DDBJ databases">
        <title>Draft genome sequencing of Roseisolibacter agri AW1220.</title>
        <authorList>
            <person name="Tobiishi Y."/>
            <person name="Tonouchi A."/>
        </authorList>
    </citation>
    <scope>NUCLEOTIDE SEQUENCE</scope>
    <source>
        <strain evidence="4">AW1220</strain>
    </source>
</reference>
<name>A0AA37V8N6_9BACT</name>
<feature type="binding site" evidence="3">
    <location>
        <position position="148"/>
    </location>
    <ligand>
        <name>a divalent metal cation</name>
        <dbReference type="ChEBI" id="CHEBI:60240"/>
    </ligand>
</feature>
<dbReference type="Proteomes" id="UP001161325">
    <property type="component" value="Unassembled WGS sequence"/>
</dbReference>
<dbReference type="GO" id="GO:0046872">
    <property type="term" value="F:metal ion binding"/>
    <property type="evidence" value="ECO:0007669"/>
    <property type="project" value="UniProtKB-KW"/>
</dbReference>
<dbReference type="AlphaFoldDB" id="A0AA37V8N6"/>
<proteinExistence type="inferred from homology"/>
<dbReference type="InterPro" id="IPR007837">
    <property type="entry name" value="DinB"/>
</dbReference>
<evidence type="ECO:0000256" key="3">
    <source>
        <dbReference type="PIRSR" id="PIRSR607837-1"/>
    </source>
</evidence>